<dbReference type="EMBL" id="CH473985">
    <property type="protein sequence ID" value="EDL94884.1"/>
    <property type="molecule type" value="Genomic_DNA"/>
</dbReference>
<dbReference type="AlphaFoldDB" id="A6JGM8"/>
<reference evidence="2" key="1">
    <citation type="submission" date="2005-09" db="EMBL/GenBank/DDBJ databases">
        <authorList>
            <person name="Mural R.J."/>
            <person name="Li P.W."/>
            <person name="Adams M.D."/>
            <person name="Amanatides P.G."/>
            <person name="Baden-Tillson H."/>
            <person name="Barnstead M."/>
            <person name="Chin S.H."/>
            <person name="Dew I."/>
            <person name="Evans C.A."/>
            <person name="Ferriera S."/>
            <person name="Flanigan M."/>
            <person name="Fosler C."/>
            <person name="Glodek A."/>
            <person name="Gu Z."/>
            <person name="Holt R.A."/>
            <person name="Jennings D."/>
            <person name="Kraft C.L."/>
            <person name="Lu F."/>
            <person name="Nguyen T."/>
            <person name="Nusskern D.R."/>
            <person name="Pfannkoch C.M."/>
            <person name="Sitter C."/>
            <person name="Sutton G.G."/>
            <person name="Venter J.C."/>
            <person name="Wang Z."/>
            <person name="Woodage T."/>
            <person name="Zheng X.H."/>
            <person name="Zhong F."/>
        </authorList>
    </citation>
    <scope>NUCLEOTIDE SEQUENCE [LARGE SCALE GENOMIC DNA]</scope>
    <source>
        <strain>BN</strain>
        <strain evidence="2">Sprague-Dawley</strain>
    </source>
</reference>
<sequence length="51" mass="5567">MKPGVLRCRVPGNVPCLPGKTSSGFPLFIPDVCCRNHVKTCRVVQGKSGYY</sequence>
<evidence type="ECO:0000313" key="1">
    <source>
        <dbReference type="EMBL" id="EDL94884.1"/>
    </source>
</evidence>
<dbReference type="Proteomes" id="UP000234681">
    <property type="component" value="Chromosome 13"/>
</dbReference>
<organism evidence="1 2">
    <name type="scientific">Rattus norvegicus</name>
    <name type="common">Rat</name>
    <dbReference type="NCBI Taxonomy" id="10116"/>
    <lineage>
        <taxon>Eukaryota</taxon>
        <taxon>Metazoa</taxon>
        <taxon>Chordata</taxon>
        <taxon>Craniata</taxon>
        <taxon>Vertebrata</taxon>
        <taxon>Euteleostomi</taxon>
        <taxon>Mammalia</taxon>
        <taxon>Eutheria</taxon>
        <taxon>Euarchontoglires</taxon>
        <taxon>Glires</taxon>
        <taxon>Rodentia</taxon>
        <taxon>Myomorpha</taxon>
        <taxon>Muroidea</taxon>
        <taxon>Muridae</taxon>
        <taxon>Murinae</taxon>
        <taxon>Rattus</taxon>
    </lineage>
</organism>
<accession>A6JGM8</accession>
<protein>
    <submittedName>
        <fullName evidence="1">RCG20180</fullName>
    </submittedName>
</protein>
<name>A6JGM8_RAT</name>
<proteinExistence type="predicted"/>
<evidence type="ECO:0000313" key="2">
    <source>
        <dbReference type="Proteomes" id="UP000234681"/>
    </source>
</evidence>
<gene>
    <name evidence="1" type="ORF">rCG_20180</name>
</gene>